<reference evidence="4 5" key="1">
    <citation type="journal article" date="2014" name="Int. J. Syst. Evol. Microbiol.">
        <title>Complete genome sequence of Corynebacterium casei LMG S-19264T (=DSM 44701T), isolated from a smear-ripened cheese.</title>
        <authorList>
            <consortium name="US DOE Joint Genome Institute (JGI-PGF)"/>
            <person name="Walter F."/>
            <person name="Albersmeier A."/>
            <person name="Kalinowski J."/>
            <person name="Ruckert C."/>
        </authorList>
    </citation>
    <scope>NUCLEOTIDE SEQUENCE [LARGE SCALE GENOMIC DNA]</scope>
    <source>
        <strain evidence="4 5">CECT 8670</strain>
    </source>
</reference>
<keyword evidence="1" id="KW-0472">Membrane</keyword>
<dbReference type="AlphaFoldDB" id="A0AAJ1VGW8"/>
<sequence length="392" mass="44885">MKKIIIKYIANTITDQELETLRLWLKKENNQETFDQYIKASYDIDTVMNKPDLDTAYKKIRHSIDTEKKSKFRILPVWSRYAAAAVVVFMFSYIYVFDNKEQPAEVLNTFVTTVESGVDKATLTLDDGSNIILEAGTVYNNKTVASNGEEIIYKKEQETIINLEDKVEANKTESKIAYNYLTTPRGGEFQITLADGTQVWLNSETKLKYPTVFKKGESRQIELVYGEAYFDVSSSKNHHGATFKVISNLQEVEVFGTEFNIKAYKDEASVYTTLAEGKVAVSNFAFKENLKVGQQSVIDKSTGKINVKTVNIYNETAWRLGAFSFKNKTLKEIMKVLSRWYDIDIVFENKELETIKFNGVLNKKMTLEETLNSIKRSSNLNYLVNDTKIILK</sequence>
<dbReference type="InterPro" id="IPR032508">
    <property type="entry name" value="FecR_C"/>
</dbReference>
<accession>A0AAJ1VGW8</accession>
<name>A0AAJ1VGW8_9FLAO</name>
<dbReference type="Gene3D" id="2.60.120.1440">
    <property type="match status" value="1"/>
</dbReference>
<dbReference type="Proteomes" id="UP001228636">
    <property type="component" value="Unassembled WGS sequence"/>
</dbReference>
<comment type="caution">
    <text evidence="4">The sequence shown here is derived from an EMBL/GenBank/DDBJ whole genome shotgun (WGS) entry which is preliminary data.</text>
</comment>
<keyword evidence="1" id="KW-0812">Transmembrane</keyword>
<dbReference type="PANTHER" id="PTHR30273:SF2">
    <property type="entry name" value="PROTEIN FECR"/>
    <property type="match status" value="1"/>
</dbReference>
<evidence type="ECO:0000313" key="4">
    <source>
        <dbReference type="EMBL" id="MDN3619749.1"/>
    </source>
</evidence>
<dbReference type="Pfam" id="PF16344">
    <property type="entry name" value="FecR_C"/>
    <property type="match status" value="1"/>
</dbReference>
<dbReference type="RefSeq" id="WP_261972562.1">
    <property type="nucleotide sequence ID" value="NZ_CP103460.1"/>
</dbReference>
<dbReference type="PANTHER" id="PTHR30273">
    <property type="entry name" value="PERIPLASMIC SIGNAL SENSOR AND SIGMA FACTOR ACTIVATOR FECR-RELATED"/>
    <property type="match status" value="1"/>
</dbReference>
<protein>
    <submittedName>
        <fullName evidence="4">DUF4974 domain-containing protein</fullName>
    </submittedName>
</protein>
<feature type="domain" description="Protein FecR C-terminal" evidence="3">
    <location>
        <begin position="323"/>
        <end position="391"/>
    </location>
</feature>
<evidence type="ECO:0000256" key="1">
    <source>
        <dbReference type="SAM" id="Phobius"/>
    </source>
</evidence>
<dbReference type="Pfam" id="PF04773">
    <property type="entry name" value="FecR"/>
    <property type="match status" value="1"/>
</dbReference>
<evidence type="ECO:0000259" key="3">
    <source>
        <dbReference type="Pfam" id="PF16344"/>
    </source>
</evidence>
<dbReference type="GO" id="GO:0016989">
    <property type="term" value="F:sigma factor antagonist activity"/>
    <property type="evidence" value="ECO:0007669"/>
    <property type="project" value="TreeGrafter"/>
</dbReference>
<gene>
    <name evidence="4" type="ORF">QWY81_09815</name>
</gene>
<proteinExistence type="predicted"/>
<dbReference type="EMBL" id="JAUFQH010000008">
    <property type="protein sequence ID" value="MDN3619749.1"/>
    <property type="molecule type" value="Genomic_DNA"/>
</dbReference>
<keyword evidence="1" id="KW-1133">Transmembrane helix</keyword>
<evidence type="ECO:0000313" key="5">
    <source>
        <dbReference type="Proteomes" id="UP001228636"/>
    </source>
</evidence>
<organism evidence="4 5">
    <name type="scientific">Polaribacter sejongensis</name>
    <dbReference type="NCBI Taxonomy" id="985043"/>
    <lineage>
        <taxon>Bacteria</taxon>
        <taxon>Pseudomonadati</taxon>
        <taxon>Bacteroidota</taxon>
        <taxon>Flavobacteriia</taxon>
        <taxon>Flavobacteriales</taxon>
        <taxon>Flavobacteriaceae</taxon>
    </lineage>
</organism>
<dbReference type="InterPro" id="IPR012373">
    <property type="entry name" value="Ferrdict_sens_TM"/>
</dbReference>
<feature type="transmembrane region" description="Helical" evidence="1">
    <location>
        <begin position="78"/>
        <end position="97"/>
    </location>
</feature>
<evidence type="ECO:0000259" key="2">
    <source>
        <dbReference type="Pfam" id="PF04773"/>
    </source>
</evidence>
<dbReference type="Gene3D" id="3.55.50.30">
    <property type="match status" value="1"/>
</dbReference>
<dbReference type="InterPro" id="IPR006860">
    <property type="entry name" value="FecR"/>
</dbReference>
<feature type="domain" description="FecR protein" evidence="2">
    <location>
        <begin position="181"/>
        <end position="279"/>
    </location>
</feature>